<name>A0ABY6E6S5_9ACTN</name>
<evidence type="ECO:0000313" key="2">
    <source>
        <dbReference type="Proteomes" id="UP001061298"/>
    </source>
</evidence>
<gene>
    <name evidence="1" type="ORF">N8I84_26940</name>
</gene>
<reference evidence="1" key="1">
    <citation type="submission" date="2022-10" db="EMBL/GenBank/DDBJ databases">
        <authorList>
            <person name="Mo P."/>
        </authorList>
    </citation>
    <scope>NUCLEOTIDE SEQUENCE</scope>
    <source>
        <strain evidence="1">HUAS 13-4</strain>
    </source>
</reference>
<evidence type="ECO:0000313" key="1">
    <source>
        <dbReference type="EMBL" id="UXY21932.1"/>
    </source>
</evidence>
<proteinExistence type="predicted"/>
<protein>
    <recommendedName>
        <fullName evidence="3">Restriction endonuclease type IV Mrr domain-containing protein</fullName>
    </recommendedName>
</protein>
<organism evidence="1 2">
    <name type="scientific">Streptomyces cynarae</name>
    <dbReference type="NCBI Taxonomy" id="2981134"/>
    <lineage>
        <taxon>Bacteria</taxon>
        <taxon>Bacillati</taxon>
        <taxon>Actinomycetota</taxon>
        <taxon>Actinomycetes</taxon>
        <taxon>Kitasatosporales</taxon>
        <taxon>Streptomycetaceae</taxon>
        <taxon>Streptomyces</taxon>
    </lineage>
</organism>
<evidence type="ECO:0008006" key="3">
    <source>
        <dbReference type="Google" id="ProtNLM"/>
    </source>
</evidence>
<keyword evidence="2" id="KW-1185">Reference proteome</keyword>
<dbReference type="RefSeq" id="WP_263232075.1">
    <property type="nucleotide sequence ID" value="NZ_CP106793.1"/>
</dbReference>
<dbReference type="Proteomes" id="UP001061298">
    <property type="component" value="Chromosome"/>
</dbReference>
<dbReference type="EMBL" id="CP106793">
    <property type="protein sequence ID" value="UXY21932.1"/>
    <property type="molecule type" value="Genomic_DNA"/>
</dbReference>
<sequence length="216" mass="23775">MTEREYEVGQEVAVPWGLDVIEGTVVGSYGSGPGRRILVDVSPAGDTSEAETLAFPVHVLESAEVSKLEKEPGSWLSAYRYEAELGEALQRVLSRFGGEWSSDRSIRQGPDSGYDFAFFIKGRLIVVEAKHYSRPNVPVRTEMAAQLARHISQLRNARNAKIVGLLITSGVVPAQLESNIEQFRREGSPMWATHWRPEDGDAPLVEVVSRALSNPA</sequence>
<accession>A0ABY6E6S5</accession>